<proteinExistence type="predicted"/>
<dbReference type="Proteomes" id="UP000003344">
    <property type="component" value="Unassembled WGS sequence"/>
</dbReference>
<reference evidence="1 2" key="1">
    <citation type="submission" date="2009-10" db="EMBL/GenBank/DDBJ databases">
        <authorList>
            <person name="Weinstock G."/>
            <person name="Sodergren E."/>
            <person name="Clifton S."/>
            <person name="Fulton L."/>
            <person name="Fulton B."/>
            <person name="Courtney L."/>
            <person name="Fronick C."/>
            <person name="Harrison M."/>
            <person name="Strong C."/>
            <person name="Farmer C."/>
            <person name="Delahaunty K."/>
            <person name="Markovic C."/>
            <person name="Hall O."/>
            <person name="Minx P."/>
            <person name="Tomlinson C."/>
            <person name="Mitreva M."/>
            <person name="Nelson J."/>
            <person name="Hou S."/>
            <person name="Wollam A."/>
            <person name="Pepin K.H."/>
            <person name="Johnson M."/>
            <person name="Bhonagiri V."/>
            <person name="Nash W.E."/>
            <person name="Warren W."/>
            <person name="Chinwalla A."/>
            <person name="Mardis E.R."/>
            <person name="Wilson R.K."/>
        </authorList>
    </citation>
    <scope>NUCLEOTIDE SEQUENCE [LARGE SCALE GENOMIC DNA]</scope>
    <source>
        <strain evidence="2">ATCC 25996 / DSM 4631 / NCTC 10774 / M26</strain>
    </source>
</reference>
<dbReference type="EMBL" id="ACDX02000020">
    <property type="protein sequence ID" value="EFC87442.1"/>
    <property type="molecule type" value="Genomic_DNA"/>
</dbReference>
<protein>
    <submittedName>
        <fullName evidence="1">Uncharacterized protein</fullName>
    </submittedName>
</protein>
<comment type="caution">
    <text evidence="1">The sequence shown here is derived from an EMBL/GenBank/DDBJ whole genome shotgun (WGS) entry which is preliminary data.</text>
</comment>
<organism evidence="1 2">
    <name type="scientific">Neisseria mucosa (strain ATCC 25996 / DSM 4631 / NCTC 10774 / M26)</name>
    <dbReference type="NCBI Taxonomy" id="546266"/>
    <lineage>
        <taxon>Bacteria</taxon>
        <taxon>Pseudomonadati</taxon>
        <taxon>Pseudomonadota</taxon>
        <taxon>Betaproteobacteria</taxon>
        <taxon>Neisseriales</taxon>
        <taxon>Neisseriaceae</taxon>
        <taxon>Neisseria</taxon>
    </lineage>
</organism>
<sequence>MQQTRNPLRVQILLEASLIPPYCQIKITSYRKMVAFLLSDLLVFFVCSHRKYSPAVISG</sequence>
<dbReference type="AlphaFoldDB" id="D2ZZT0"/>
<gene>
    <name evidence="1" type="ORF">NEIMUCOT_06164</name>
</gene>
<accession>D2ZZT0</accession>
<dbReference type="STRING" id="546266.NEIMUCOT_06164"/>
<evidence type="ECO:0000313" key="2">
    <source>
        <dbReference type="Proteomes" id="UP000003344"/>
    </source>
</evidence>
<name>D2ZZT0_NEIM2</name>
<evidence type="ECO:0000313" key="1">
    <source>
        <dbReference type="EMBL" id="EFC87442.1"/>
    </source>
</evidence>